<reference evidence="2 3" key="1">
    <citation type="submission" date="2020-08" db="EMBL/GenBank/DDBJ databases">
        <title>Genomic Encyclopedia of Type Strains, Phase IV (KMG-IV): sequencing the most valuable type-strain genomes for metagenomic binning, comparative biology and taxonomic classification.</title>
        <authorList>
            <person name="Goeker M."/>
        </authorList>
    </citation>
    <scope>NUCLEOTIDE SEQUENCE [LARGE SCALE GENOMIC DNA]</scope>
    <source>
        <strain evidence="2 3">DSM 104969</strain>
    </source>
</reference>
<dbReference type="Proteomes" id="UP000555103">
    <property type="component" value="Unassembled WGS sequence"/>
</dbReference>
<accession>A0A840CXF9</accession>
<dbReference type="Gene3D" id="1.10.260.40">
    <property type="entry name" value="lambda repressor-like DNA-binding domains"/>
    <property type="match status" value="1"/>
</dbReference>
<dbReference type="GO" id="GO:0003677">
    <property type="term" value="F:DNA binding"/>
    <property type="evidence" value="ECO:0007669"/>
    <property type="project" value="UniProtKB-KW"/>
</dbReference>
<dbReference type="SUPFAM" id="SSF47413">
    <property type="entry name" value="lambda repressor-like DNA-binding domains"/>
    <property type="match status" value="1"/>
</dbReference>
<dbReference type="CDD" id="cd00093">
    <property type="entry name" value="HTH_XRE"/>
    <property type="match status" value="1"/>
</dbReference>
<dbReference type="AlphaFoldDB" id="A0A840CXF9"/>
<dbReference type="RefSeq" id="WP_183308301.1">
    <property type="nucleotide sequence ID" value="NZ_JACIEP010000014.1"/>
</dbReference>
<sequence length="92" mass="10701">MLFSEKIKQLREERSMPQRLPAAELEIDTATYCKIERGDRRAKRNQVTTLSKIFKVNEEELVVLWLADQIMTLVENDKQVAAKALEIVKQNV</sequence>
<dbReference type="InterPro" id="IPR010982">
    <property type="entry name" value="Lambda_DNA-bd_dom_sf"/>
</dbReference>
<dbReference type="InterPro" id="IPR001387">
    <property type="entry name" value="Cro/C1-type_HTH"/>
</dbReference>
<proteinExistence type="predicted"/>
<dbReference type="EMBL" id="JACIEP010000014">
    <property type="protein sequence ID" value="MBB4037455.1"/>
    <property type="molecule type" value="Genomic_DNA"/>
</dbReference>
<evidence type="ECO:0000259" key="1">
    <source>
        <dbReference type="PROSITE" id="PS50943"/>
    </source>
</evidence>
<dbReference type="Pfam" id="PF01381">
    <property type="entry name" value="HTH_3"/>
    <property type="match status" value="1"/>
</dbReference>
<evidence type="ECO:0000313" key="2">
    <source>
        <dbReference type="EMBL" id="MBB4037455.1"/>
    </source>
</evidence>
<keyword evidence="3" id="KW-1185">Reference proteome</keyword>
<gene>
    <name evidence="2" type="ORF">GGR21_003372</name>
</gene>
<protein>
    <submittedName>
        <fullName evidence="2">DNA-binding XRE family transcriptional regulator</fullName>
    </submittedName>
</protein>
<evidence type="ECO:0000313" key="3">
    <source>
        <dbReference type="Proteomes" id="UP000555103"/>
    </source>
</evidence>
<dbReference type="PROSITE" id="PS50943">
    <property type="entry name" value="HTH_CROC1"/>
    <property type="match status" value="1"/>
</dbReference>
<name>A0A840CXF9_9BACT</name>
<feature type="domain" description="HTH cro/C1-type" evidence="1">
    <location>
        <begin position="7"/>
        <end position="61"/>
    </location>
</feature>
<keyword evidence="2" id="KW-0238">DNA-binding</keyword>
<comment type="caution">
    <text evidence="2">The sequence shown here is derived from an EMBL/GenBank/DDBJ whole genome shotgun (WGS) entry which is preliminary data.</text>
</comment>
<organism evidence="2 3">
    <name type="scientific">Dysgonomonas hofstadii</name>
    <dbReference type="NCBI Taxonomy" id="637886"/>
    <lineage>
        <taxon>Bacteria</taxon>
        <taxon>Pseudomonadati</taxon>
        <taxon>Bacteroidota</taxon>
        <taxon>Bacteroidia</taxon>
        <taxon>Bacteroidales</taxon>
        <taxon>Dysgonomonadaceae</taxon>
        <taxon>Dysgonomonas</taxon>
    </lineage>
</organism>